<dbReference type="PANTHER" id="PTHR36926">
    <property type="entry name" value="COLICIN V PRODUCTION PROTEIN"/>
    <property type="match status" value="1"/>
</dbReference>
<feature type="transmembrane region" description="Helical" evidence="5">
    <location>
        <begin position="12"/>
        <end position="32"/>
    </location>
</feature>
<comment type="subcellular location">
    <subcellularLocation>
        <location evidence="1">Membrane</location>
        <topology evidence="1">Multi-pass membrane protein</topology>
    </subcellularLocation>
</comment>
<feature type="transmembrane region" description="Helical" evidence="5">
    <location>
        <begin position="39"/>
        <end position="55"/>
    </location>
</feature>
<dbReference type="PANTHER" id="PTHR36926:SF1">
    <property type="entry name" value="COLICIN V PRODUCTION PROTEIN"/>
    <property type="match status" value="1"/>
</dbReference>
<evidence type="ECO:0000256" key="5">
    <source>
        <dbReference type="SAM" id="Phobius"/>
    </source>
</evidence>
<evidence type="ECO:0000256" key="2">
    <source>
        <dbReference type="ARBA" id="ARBA00022692"/>
    </source>
</evidence>
<proteinExistence type="predicted"/>
<keyword evidence="3 5" id="KW-1133">Transmembrane helix</keyword>
<dbReference type="AlphaFoldDB" id="A0A2W4QY25"/>
<dbReference type="InterPro" id="IPR052719">
    <property type="entry name" value="CvpA-like"/>
</dbReference>
<keyword evidence="4 5" id="KW-0472">Membrane</keyword>
<dbReference type="Pfam" id="PF02674">
    <property type="entry name" value="Colicin_V"/>
    <property type="match status" value="1"/>
</dbReference>
<keyword evidence="2 5" id="KW-0812">Transmembrane</keyword>
<dbReference type="EMBL" id="QJPH01000407">
    <property type="protein sequence ID" value="PZN74959.1"/>
    <property type="molecule type" value="Genomic_DNA"/>
</dbReference>
<dbReference type="GO" id="GO:0009403">
    <property type="term" value="P:toxin biosynthetic process"/>
    <property type="evidence" value="ECO:0007669"/>
    <property type="project" value="InterPro"/>
</dbReference>
<dbReference type="InterPro" id="IPR003825">
    <property type="entry name" value="Colicin-V_CvpA"/>
</dbReference>
<evidence type="ECO:0000313" key="6">
    <source>
        <dbReference type="EMBL" id="PZN74959.1"/>
    </source>
</evidence>
<dbReference type="GO" id="GO:0016020">
    <property type="term" value="C:membrane"/>
    <property type="evidence" value="ECO:0007669"/>
    <property type="project" value="UniProtKB-SubCell"/>
</dbReference>
<evidence type="ECO:0000256" key="3">
    <source>
        <dbReference type="ARBA" id="ARBA00022989"/>
    </source>
</evidence>
<comment type="caution">
    <text evidence="6">The sequence shown here is derived from an EMBL/GenBank/DDBJ whole genome shotgun (WGS) entry which is preliminary data.</text>
</comment>
<name>A0A2W4QY25_9GAMM</name>
<protein>
    <submittedName>
        <fullName evidence="6">Colicin V production CvpA</fullName>
    </submittedName>
</protein>
<feature type="transmembrane region" description="Helical" evidence="5">
    <location>
        <begin position="108"/>
        <end position="134"/>
    </location>
</feature>
<organism evidence="6 7">
    <name type="scientific">Candidatus Methylumidiphilus alinenensis</name>
    <dbReference type="NCBI Taxonomy" id="2202197"/>
    <lineage>
        <taxon>Bacteria</taxon>
        <taxon>Pseudomonadati</taxon>
        <taxon>Pseudomonadota</taxon>
        <taxon>Gammaproteobacteria</taxon>
        <taxon>Methylococcales</taxon>
        <taxon>Candidatus Methylumidiphilus</taxon>
    </lineage>
</organism>
<gene>
    <name evidence="6" type="ORF">DM484_20040</name>
</gene>
<evidence type="ECO:0000256" key="4">
    <source>
        <dbReference type="ARBA" id="ARBA00023136"/>
    </source>
</evidence>
<sequence>MASDMKAAFVDLVWVDYCVIGLIGLSALIGLSRGLIREVFSLVIWLTAISLGLLYNHKFSVYLEHAITWTEARLVVSFLVIFISVLLIGGMLVFLIEKLVTITGLGGTDGLAGLLFGVARGVLIVALLVLLAGVTSLPSEPWWKQSKLIPPFQSLALWLRTQIPSGLAAQVKFPELTLKR</sequence>
<feature type="transmembrane region" description="Helical" evidence="5">
    <location>
        <begin position="75"/>
        <end position="96"/>
    </location>
</feature>
<evidence type="ECO:0000256" key="1">
    <source>
        <dbReference type="ARBA" id="ARBA00004141"/>
    </source>
</evidence>
<evidence type="ECO:0000313" key="7">
    <source>
        <dbReference type="Proteomes" id="UP000249396"/>
    </source>
</evidence>
<accession>A0A2W4QY25</accession>
<reference evidence="6 7" key="1">
    <citation type="journal article" date="2018" name="Aquat. Microb. Ecol.">
        <title>Gammaproteobacterial methanotrophs dominate.</title>
        <authorList>
            <person name="Rissanen A.J."/>
            <person name="Saarenheimo J."/>
            <person name="Tiirola M."/>
            <person name="Peura S."/>
            <person name="Aalto S.L."/>
            <person name="Karvinen A."/>
            <person name="Nykanen H."/>
        </authorList>
    </citation>
    <scope>NUCLEOTIDE SEQUENCE [LARGE SCALE GENOMIC DNA]</scope>
    <source>
        <strain evidence="6">AMbin10</strain>
    </source>
</reference>
<dbReference type="Proteomes" id="UP000249396">
    <property type="component" value="Unassembled WGS sequence"/>
</dbReference>